<dbReference type="InterPro" id="IPR000873">
    <property type="entry name" value="AMP-dep_synth/lig_dom"/>
</dbReference>
<reference evidence="7 8" key="1">
    <citation type="submission" date="2024-03" db="EMBL/GenBank/DDBJ databases">
        <title>The Acrasis kona genome and developmental transcriptomes reveal deep origins of eukaryotic multicellular pathways.</title>
        <authorList>
            <person name="Sheikh S."/>
            <person name="Fu C.-J."/>
            <person name="Brown M.W."/>
            <person name="Baldauf S.L."/>
        </authorList>
    </citation>
    <scope>NUCLEOTIDE SEQUENCE [LARGE SCALE GENOMIC DNA]</scope>
    <source>
        <strain evidence="7 8">ATCC MYA-3509</strain>
    </source>
</reference>
<name>A0AAW2ZD67_9EUKA</name>
<keyword evidence="2" id="KW-0436">Ligase</keyword>
<dbReference type="InterPro" id="IPR020845">
    <property type="entry name" value="AMP-binding_CS"/>
</dbReference>
<protein>
    <submittedName>
        <fullName evidence="7">Long-chain acyl-CoA synthetase</fullName>
    </submittedName>
</protein>
<dbReference type="AlphaFoldDB" id="A0AAW2ZD67"/>
<feature type="domain" description="AMP-dependent synthetase/ligase" evidence="6">
    <location>
        <begin position="127"/>
        <end position="541"/>
    </location>
</feature>
<comment type="catalytic activity">
    <reaction evidence="5">
        <text>a long-chain fatty acid + ATP + CoA = a long-chain fatty acyl-CoA + AMP + diphosphate</text>
        <dbReference type="Rhea" id="RHEA:15421"/>
        <dbReference type="ChEBI" id="CHEBI:30616"/>
        <dbReference type="ChEBI" id="CHEBI:33019"/>
        <dbReference type="ChEBI" id="CHEBI:57287"/>
        <dbReference type="ChEBI" id="CHEBI:57560"/>
        <dbReference type="ChEBI" id="CHEBI:83139"/>
        <dbReference type="ChEBI" id="CHEBI:456215"/>
        <dbReference type="EC" id="6.2.1.3"/>
    </reaction>
</comment>
<evidence type="ECO:0000256" key="5">
    <source>
        <dbReference type="ARBA" id="ARBA00036813"/>
    </source>
</evidence>
<sequence length="719" mass="79969">MVLQWFAGTLLTLIDRIIFTVLYLVKGQKALHYDMLDDPKRNKAVSVKNENGTTDSNIETGVYRNAIAKNGLLTTPIKGCSTLPEIFEYSVKTYANKKCMGKRELIRIEKVTLDKKEFEIPEYKRDITYETYAQVGKRVRDLASGLTAFTGLNSGDKLAIYENTCPEWQLVAQSCFRYGIQVVTVYASLGNEALVHSLNETKVTAIFTGEDLLSNLHKNIVDKVPTLKYVIYNQSKLPGNEAKIPPFNSSLKIVSVEELEQLGRSNQEPTPIKQKTQPEDVAFIMYTSGTTGAPKGVVIKHSNVVATAAGVGHTIQLNPETKDWSYLAYLPLAHILEFVAETYMLCIGACLSYGTARTLSDKGARPCGDLTAHKPKILAGVPRVFDTLKKAVQDIVSDTKKTSPIKRFIFKTAFEAKLDAVRNRRTTPLFDYLVFNKIKHQMGGKVEAVLSGGAPLNPDTQDFIRVCFDSSVIQGYGLTETCAGLSVQSLNGPYQTRNAGCIAACAEVKLVGVPEMGYKHDGPIPQGEVCVRGPHVAVGYYLQPEKTKEEFREHGWFHTGDIGQINKNGTLSIVDRKKNLVKLDHGEYVAIEKLEGIYSNSKYVSPNGVCVYADSSRASCVANVLPQPGVLKRWADSNGIKYNDINDLCENPKAVAEVLKDFNNEAKTNNLQRFEYLTNLKLHGDEWTPENGMLTAAMKLQRNEINKKYKDQIEKLYRK</sequence>
<dbReference type="SUPFAM" id="SSF56801">
    <property type="entry name" value="Acetyl-CoA synthetase-like"/>
    <property type="match status" value="1"/>
</dbReference>
<evidence type="ECO:0000256" key="1">
    <source>
        <dbReference type="ARBA" id="ARBA00006432"/>
    </source>
</evidence>
<keyword evidence="8" id="KW-1185">Reference proteome</keyword>
<dbReference type="Gene3D" id="3.40.50.12780">
    <property type="entry name" value="N-terminal domain of ligase-like"/>
    <property type="match status" value="1"/>
</dbReference>
<evidence type="ECO:0000256" key="3">
    <source>
        <dbReference type="ARBA" id="ARBA00022741"/>
    </source>
</evidence>
<dbReference type="PROSITE" id="PS00455">
    <property type="entry name" value="AMP_BINDING"/>
    <property type="match status" value="1"/>
</dbReference>
<gene>
    <name evidence="7" type="ORF">AKO1_000179</name>
</gene>
<evidence type="ECO:0000313" key="7">
    <source>
        <dbReference type="EMBL" id="KAL0487691.1"/>
    </source>
</evidence>
<dbReference type="EMBL" id="JAOPGA020001362">
    <property type="protein sequence ID" value="KAL0487691.1"/>
    <property type="molecule type" value="Genomic_DNA"/>
</dbReference>
<dbReference type="PRINTS" id="PR00154">
    <property type="entry name" value="AMPBINDING"/>
</dbReference>
<keyword evidence="3" id="KW-0547">Nucleotide-binding</keyword>
<evidence type="ECO:0000256" key="4">
    <source>
        <dbReference type="ARBA" id="ARBA00022840"/>
    </source>
</evidence>
<keyword evidence="4" id="KW-0067">ATP-binding</keyword>
<dbReference type="PANTHER" id="PTHR43272">
    <property type="entry name" value="LONG-CHAIN-FATTY-ACID--COA LIGASE"/>
    <property type="match status" value="1"/>
</dbReference>
<dbReference type="Proteomes" id="UP001431209">
    <property type="component" value="Unassembled WGS sequence"/>
</dbReference>
<dbReference type="InterPro" id="IPR042099">
    <property type="entry name" value="ANL_N_sf"/>
</dbReference>
<dbReference type="InterPro" id="IPR020459">
    <property type="entry name" value="AMP-binding"/>
</dbReference>
<organism evidence="7 8">
    <name type="scientific">Acrasis kona</name>
    <dbReference type="NCBI Taxonomy" id="1008807"/>
    <lineage>
        <taxon>Eukaryota</taxon>
        <taxon>Discoba</taxon>
        <taxon>Heterolobosea</taxon>
        <taxon>Tetramitia</taxon>
        <taxon>Eutetramitia</taxon>
        <taxon>Acrasidae</taxon>
        <taxon>Acrasis</taxon>
    </lineage>
</organism>
<dbReference type="GO" id="GO:0005783">
    <property type="term" value="C:endoplasmic reticulum"/>
    <property type="evidence" value="ECO:0007669"/>
    <property type="project" value="TreeGrafter"/>
</dbReference>
<dbReference type="Pfam" id="PF00501">
    <property type="entry name" value="AMP-binding"/>
    <property type="match status" value="1"/>
</dbReference>
<comment type="caution">
    <text evidence="7">The sequence shown here is derived from an EMBL/GenBank/DDBJ whole genome shotgun (WGS) entry which is preliminary data.</text>
</comment>
<proteinExistence type="inferred from homology"/>
<comment type="similarity">
    <text evidence="1">Belongs to the ATP-dependent AMP-binding enzyme family.</text>
</comment>
<evidence type="ECO:0000313" key="8">
    <source>
        <dbReference type="Proteomes" id="UP001431209"/>
    </source>
</evidence>
<dbReference type="GO" id="GO:0004467">
    <property type="term" value="F:long-chain fatty acid-CoA ligase activity"/>
    <property type="evidence" value="ECO:0007669"/>
    <property type="project" value="UniProtKB-EC"/>
</dbReference>
<dbReference type="GO" id="GO:0016020">
    <property type="term" value="C:membrane"/>
    <property type="evidence" value="ECO:0007669"/>
    <property type="project" value="TreeGrafter"/>
</dbReference>
<accession>A0AAW2ZD67</accession>
<evidence type="ECO:0000259" key="6">
    <source>
        <dbReference type="Pfam" id="PF00501"/>
    </source>
</evidence>
<dbReference type="GO" id="GO:0005524">
    <property type="term" value="F:ATP binding"/>
    <property type="evidence" value="ECO:0007669"/>
    <property type="project" value="UniProtKB-KW"/>
</dbReference>
<evidence type="ECO:0000256" key="2">
    <source>
        <dbReference type="ARBA" id="ARBA00022598"/>
    </source>
</evidence>
<dbReference type="PANTHER" id="PTHR43272:SF83">
    <property type="entry name" value="ACYL-COA SYNTHETASE LONG-CHAIN, ISOFORM J"/>
    <property type="match status" value="1"/>
</dbReference>